<dbReference type="CDD" id="cd02440">
    <property type="entry name" value="AdoMet_MTases"/>
    <property type="match status" value="1"/>
</dbReference>
<sequence>MRIIAGLAKGRNISTVADATRPTSDRAREALFSSLASEFGEFDGLNVLDLYSGTGAIGLEALSRGASTVHCVENNERASQAILSNYEGIKSSQFPGNFHLYSMTVERFLEGTAPLQYHFIYVDPPYDFSDIDVIENLIAIVSGKFLHPDGLIAVERDSRVRELSWPIGLEEIRQKNYGQTTIFYGASTLEMDLD</sequence>
<evidence type="ECO:0000256" key="2">
    <source>
        <dbReference type="ARBA" id="ARBA00022679"/>
    </source>
</evidence>
<dbReference type="InterPro" id="IPR029063">
    <property type="entry name" value="SAM-dependent_MTases_sf"/>
</dbReference>
<keyword evidence="2" id="KW-0808">Transferase</keyword>
<reference evidence="3" key="1">
    <citation type="submission" date="2014-05" db="EMBL/GenBank/DDBJ databases">
        <title>Key roles for freshwater Actinobacteria revealed by deep metagenomic sequencing.</title>
        <authorList>
            <person name="Ghai R."/>
            <person name="Mizuno C.M."/>
            <person name="Picazo A."/>
            <person name="Camacho A."/>
            <person name="Rodriguez-Valera F."/>
        </authorList>
    </citation>
    <scope>NUCLEOTIDE SEQUENCE</scope>
</reference>
<comment type="caution">
    <text evidence="3">The sequence shown here is derived from an EMBL/GenBank/DDBJ whole genome shotgun (WGS) entry which is preliminary data.</text>
</comment>
<dbReference type="GO" id="GO:0031167">
    <property type="term" value="P:rRNA methylation"/>
    <property type="evidence" value="ECO:0007669"/>
    <property type="project" value="InterPro"/>
</dbReference>
<dbReference type="GO" id="GO:0003676">
    <property type="term" value="F:nucleic acid binding"/>
    <property type="evidence" value="ECO:0007669"/>
    <property type="project" value="InterPro"/>
</dbReference>
<evidence type="ECO:0008006" key="4">
    <source>
        <dbReference type="Google" id="ProtNLM"/>
    </source>
</evidence>
<evidence type="ECO:0000256" key="1">
    <source>
        <dbReference type="ARBA" id="ARBA00022603"/>
    </source>
</evidence>
<proteinExistence type="predicted"/>
<accession>A0A094QE64</accession>
<dbReference type="AlphaFoldDB" id="A0A094QE64"/>
<organism evidence="3">
    <name type="scientific">freshwater metagenome</name>
    <dbReference type="NCBI Taxonomy" id="449393"/>
    <lineage>
        <taxon>unclassified sequences</taxon>
        <taxon>metagenomes</taxon>
        <taxon>ecological metagenomes</taxon>
    </lineage>
</organism>
<dbReference type="PIRSF" id="PIRSF004553">
    <property type="entry name" value="CHP00095"/>
    <property type="match status" value="1"/>
</dbReference>
<dbReference type="Gene3D" id="3.40.50.150">
    <property type="entry name" value="Vaccinia Virus protein VP39"/>
    <property type="match status" value="1"/>
</dbReference>
<dbReference type="InterPro" id="IPR002052">
    <property type="entry name" value="DNA_methylase_N6_adenine_CS"/>
</dbReference>
<gene>
    <name evidence="3" type="ORF">GM50_2080</name>
</gene>
<dbReference type="PANTHER" id="PTHR43542">
    <property type="entry name" value="METHYLTRANSFERASE"/>
    <property type="match status" value="1"/>
</dbReference>
<dbReference type="NCBIfam" id="TIGR00095">
    <property type="entry name" value="16S rRNA (guanine(966)-N(2))-methyltransferase RsmD"/>
    <property type="match status" value="1"/>
</dbReference>
<dbReference type="SUPFAM" id="SSF53335">
    <property type="entry name" value="S-adenosyl-L-methionine-dependent methyltransferases"/>
    <property type="match status" value="1"/>
</dbReference>
<dbReference type="InterPro" id="IPR004398">
    <property type="entry name" value="RNA_MeTrfase_RsmD"/>
</dbReference>
<dbReference type="EMBL" id="JNSK01000003">
    <property type="protein sequence ID" value="KGA20499.1"/>
    <property type="molecule type" value="Genomic_DNA"/>
</dbReference>
<protein>
    <recommendedName>
        <fullName evidence="4">Methyltransferase</fullName>
    </recommendedName>
</protein>
<keyword evidence="1" id="KW-0489">Methyltransferase</keyword>
<dbReference type="Pfam" id="PF03602">
    <property type="entry name" value="Cons_hypoth95"/>
    <property type="match status" value="1"/>
</dbReference>
<evidence type="ECO:0000313" key="3">
    <source>
        <dbReference type="EMBL" id="KGA20499.1"/>
    </source>
</evidence>
<dbReference type="PROSITE" id="PS00092">
    <property type="entry name" value="N6_MTASE"/>
    <property type="match status" value="1"/>
</dbReference>
<dbReference type="PANTHER" id="PTHR43542:SF1">
    <property type="entry name" value="METHYLTRANSFERASE"/>
    <property type="match status" value="1"/>
</dbReference>
<dbReference type="GO" id="GO:0008168">
    <property type="term" value="F:methyltransferase activity"/>
    <property type="evidence" value="ECO:0007669"/>
    <property type="project" value="UniProtKB-KW"/>
</dbReference>
<name>A0A094QE64_9ZZZZ</name>